<dbReference type="EMBL" id="JABBLX010000007">
    <property type="protein sequence ID" value="NMK97280.1"/>
    <property type="molecule type" value="Genomic_DNA"/>
</dbReference>
<evidence type="ECO:0000256" key="12">
    <source>
        <dbReference type="ARBA" id="ARBA00022870"/>
    </source>
</evidence>
<reference evidence="21 22" key="2">
    <citation type="submission" date="2020-04" db="EMBL/GenBank/DDBJ databases">
        <title>The Epidemiology and Molecular Characteristics of Linezolid-Resistant Staphylococcus capitis in Huashan Hospital, Shanghai.</title>
        <authorList>
            <person name="Ding L."/>
            <person name="Li P."/>
            <person name="Yang Y."/>
            <person name="Lin D."/>
            <person name="Xu X."/>
        </authorList>
    </citation>
    <scope>NUCLEOTIDE SEQUENCE [LARGE SCALE GENOMIC DNA]</scope>
    <source>
        <strain evidence="18 22">12-86</strain>
        <strain evidence="17 21">17-84</strain>
    </source>
</reference>
<dbReference type="Pfam" id="PF05372">
    <property type="entry name" value="Delta_lysin"/>
    <property type="match status" value="1"/>
</dbReference>
<evidence type="ECO:0000256" key="4">
    <source>
        <dbReference type="ARBA" id="ARBA00011078"/>
    </source>
</evidence>
<organism evidence="18 22">
    <name type="scientific">Staphylococcus capitis</name>
    <dbReference type="NCBI Taxonomy" id="29388"/>
    <lineage>
        <taxon>Bacteria</taxon>
        <taxon>Bacillati</taxon>
        <taxon>Bacillota</taxon>
        <taxon>Bacilli</taxon>
        <taxon>Bacillales</taxon>
        <taxon>Staphylococcaceae</taxon>
        <taxon>Staphylococcus</taxon>
    </lineage>
</organism>
<dbReference type="InterPro" id="IPR008034">
    <property type="entry name" value="Delta_lysin"/>
</dbReference>
<sequence length="25" mass="2913">MAADIVSTISDFIKWIIDTIKKFKK</sequence>
<dbReference type="Proteomes" id="UP000291949">
    <property type="component" value="Unassembled WGS sequence"/>
</dbReference>
<keyword evidence="8" id="KW-0800">Toxin</keyword>
<keyword evidence="12" id="KW-1043">Host membrane</keyword>
<keyword evidence="15" id="KW-0472">Membrane</keyword>
<dbReference type="GO" id="GO:0019836">
    <property type="term" value="P:symbiont-mediated hemolysis of host erythrocyte"/>
    <property type="evidence" value="ECO:0007669"/>
    <property type="project" value="InterPro"/>
</dbReference>
<evidence type="ECO:0000256" key="1">
    <source>
        <dbReference type="ARBA" id="ARBA00002655"/>
    </source>
</evidence>
<dbReference type="RefSeq" id="WP_049307263.1">
    <property type="nucleotide sequence ID" value="NZ_AP014956.1"/>
</dbReference>
<evidence type="ECO:0000256" key="15">
    <source>
        <dbReference type="ARBA" id="ARBA00023136"/>
    </source>
</evidence>
<evidence type="ECO:0000313" key="17">
    <source>
        <dbReference type="EMBL" id="NMK54112.1"/>
    </source>
</evidence>
<evidence type="ECO:0000313" key="22">
    <source>
        <dbReference type="Proteomes" id="UP000550736"/>
    </source>
</evidence>
<evidence type="ECO:0000313" key="19">
    <source>
        <dbReference type="EMBL" id="TBW75860.1"/>
    </source>
</evidence>
<dbReference type="GO" id="GO:0020002">
    <property type="term" value="C:host cell plasma membrane"/>
    <property type="evidence" value="ECO:0007669"/>
    <property type="project" value="UniProtKB-SubCell"/>
</dbReference>
<keyword evidence="21" id="KW-1185">Reference proteome</keyword>
<evidence type="ECO:0000313" key="21">
    <source>
        <dbReference type="Proteomes" id="UP000538955"/>
    </source>
</evidence>
<keyword evidence="9" id="KW-0812">Transmembrane</keyword>
<evidence type="ECO:0000256" key="14">
    <source>
        <dbReference type="ARBA" id="ARBA00023026"/>
    </source>
</evidence>
<evidence type="ECO:0000313" key="18">
    <source>
        <dbReference type="EMBL" id="NMK97280.1"/>
    </source>
</evidence>
<dbReference type="Proteomes" id="UP000550736">
    <property type="component" value="Unassembled WGS sequence"/>
</dbReference>
<dbReference type="EMBL" id="SCHC01000004">
    <property type="protein sequence ID" value="TBW75860.1"/>
    <property type="molecule type" value="Genomic_DNA"/>
</dbReference>
<evidence type="ECO:0000256" key="13">
    <source>
        <dbReference type="ARBA" id="ARBA00023020"/>
    </source>
</evidence>
<dbReference type="GO" id="GO:0090729">
    <property type="term" value="F:toxin activity"/>
    <property type="evidence" value="ECO:0007669"/>
    <property type="project" value="UniProtKB-KW"/>
</dbReference>
<dbReference type="GeneID" id="93669049"/>
<evidence type="ECO:0000313" key="20">
    <source>
        <dbReference type="Proteomes" id="UP000291949"/>
    </source>
</evidence>
<proteinExistence type="inferred from homology"/>
<reference evidence="19 20" key="1">
    <citation type="journal article" date="2019" name="Sci. Transl. Med.">
        <title>Quorum sensing between bacterial species on the skin protects against epidermal injury in atopic dermatitis.</title>
        <authorList>
            <person name="Williams M.R."/>
        </authorList>
    </citation>
    <scope>NUCLEOTIDE SEQUENCE [LARGE SCALE GENOMIC DNA]</scope>
    <source>
        <strain evidence="19 20">H8</strain>
    </source>
</reference>
<evidence type="ECO:0000256" key="9">
    <source>
        <dbReference type="ARBA" id="ARBA00022692"/>
    </source>
</evidence>
<keyword evidence="14" id="KW-0843">Virulence</keyword>
<dbReference type="Proteomes" id="UP000538955">
    <property type="component" value="Unassembled WGS sequence"/>
</dbReference>
<evidence type="ECO:0000256" key="16">
    <source>
        <dbReference type="ARBA" id="ARBA00030319"/>
    </source>
</evidence>
<evidence type="ECO:0000256" key="2">
    <source>
        <dbReference type="ARBA" id="ARBA00004165"/>
    </source>
</evidence>
<evidence type="ECO:0000256" key="10">
    <source>
        <dbReference type="ARBA" id="ARBA00022735"/>
    </source>
</evidence>
<protein>
    <recommendedName>
        <fullName evidence="5">Delta-hemolysin</fullName>
    </recommendedName>
    <alternativeName>
        <fullName evidence="16">Delta-toxin</fullName>
    </alternativeName>
</protein>
<comment type="subcellular location">
    <subcellularLocation>
        <location evidence="2">Host cell membrane</location>
    </subcellularLocation>
    <subcellularLocation>
        <location evidence="3">Secreted</location>
    </subcellularLocation>
</comment>
<comment type="caution">
    <text evidence="18">The sequence shown here is derived from an EMBL/GenBank/DDBJ whole genome shotgun (WGS) entry which is preliminary data.</text>
</comment>
<dbReference type="GO" id="GO:0005576">
    <property type="term" value="C:extracellular region"/>
    <property type="evidence" value="ECO:0007669"/>
    <property type="project" value="UniProtKB-SubCell"/>
</dbReference>
<keyword evidence="13" id="KW-0291">Formylation</keyword>
<keyword evidence="10" id="KW-0354">Hemolysis</keyword>
<keyword evidence="11" id="KW-0204">Cytolysis</keyword>
<name>A0A7X9W9R6_STACP</name>
<evidence type="ECO:0000256" key="5">
    <source>
        <dbReference type="ARBA" id="ARBA00016530"/>
    </source>
</evidence>
<keyword evidence="7" id="KW-0964">Secreted</keyword>
<evidence type="ECO:0000256" key="8">
    <source>
        <dbReference type="ARBA" id="ARBA00022656"/>
    </source>
</evidence>
<accession>A0A7X9W9R6</accession>
<keyword evidence="6" id="KW-1032">Host cell membrane</keyword>
<evidence type="ECO:0000256" key="11">
    <source>
        <dbReference type="ARBA" id="ARBA00022852"/>
    </source>
</evidence>
<comment type="function">
    <text evidence="1">Lyses erythrocytes and many other mammalian cells.</text>
</comment>
<evidence type="ECO:0000256" key="3">
    <source>
        <dbReference type="ARBA" id="ARBA00004613"/>
    </source>
</evidence>
<dbReference type="EMBL" id="JABBMI010000056">
    <property type="protein sequence ID" value="NMK54112.1"/>
    <property type="molecule type" value="Genomic_DNA"/>
</dbReference>
<comment type="similarity">
    <text evidence="4">Belongs to the delta-lysin family.</text>
</comment>
<dbReference type="AlphaFoldDB" id="A0A7X9W9R6"/>
<evidence type="ECO:0000256" key="6">
    <source>
        <dbReference type="ARBA" id="ARBA00022511"/>
    </source>
</evidence>
<gene>
    <name evidence="19" type="ORF">EQ811_10805</name>
    <name evidence="18" type="ORF">HHM13_04075</name>
    <name evidence="17" type="ORF">HHM24_05000</name>
</gene>
<evidence type="ECO:0000256" key="7">
    <source>
        <dbReference type="ARBA" id="ARBA00022525"/>
    </source>
</evidence>